<feature type="compositionally biased region" description="Basic and acidic residues" evidence="1">
    <location>
        <begin position="52"/>
        <end position="64"/>
    </location>
</feature>
<evidence type="ECO:0000313" key="2">
    <source>
        <dbReference type="EMBL" id="CAL5220302.1"/>
    </source>
</evidence>
<name>A0ABP1FS06_9CHLO</name>
<proteinExistence type="predicted"/>
<reference evidence="2 3" key="1">
    <citation type="submission" date="2024-06" db="EMBL/GenBank/DDBJ databases">
        <authorList>
            <person name="Kraege A."/>
            <person name="Thomma B."/>
        </authorList>
    </citation>
    <scope>NUCLEOTIDE SEQUENCE [LARGE SCALE GENOMIC DNA]</scope>
</reference>
<protein>
    <submittedName>
        <fullName evidence="2">G2288 protein</fullName>
    </submittedName>
</protein>
<accession>A0ABP1FS06</accession>
<feature type="region of interest" description="Disordered" evidence="1">
    <location>
        <begin position="20"/>
        <end position="66"/>
    </location>
</feature>
<organism evidence="2 3">
    <name type="scientific">Coccomyxa viridis</name>
    <dbReference type="NCBI Taxonomy" id="1274662"/>
    <lineage>
        <taxon>Eukaryota</taxon>
        <taxon>Viridiplantae</taxon>
        <taxon>Chlorophyta</taxon>
        <taxon>core chlorophytes</taxon>
        <taxon>Trebouxiophyceae</taxon>
        <taxon>Trebouxiophyceae incertae sedis</taxon>
        <taxon>Coccomyxaceae</taxon>
        <taxon>Coccomyxa</taxon>
    </lineage>
</organism>
<dbReference type="SUPFAM" id="SSF46585">
    <property type="entry name" value="HR1 repeat"/>
    <property type="match status" value="1"/>
</dbReference>
<sequence length="148" mass="16248">MAAVLIPARYSVQKIRASTNVAPPTAESNHRLRDDSKVRQGVKASTQGFSNTRKERANTQKELKGSQWELPDTKLEIASSKQKLPDTAGDIADTKQQLAIVDIKLQLASASSPIAYSKQEPIGTDWELVMPSTTQAYADPLTYMSLFV</sequence>
<dbReference type="Proteomes" id="UP001497392">
    <property type="component" value="Unassembled WGS sequence"/>
</dbReference>
<dbReference type="InterPro" id="IPR036274">
    <property type="entry name" value="HR1_rpt_sf"/>
</dbReference>
<feature type="compositionally biased region" description="Basic and acidic residues" evidence="1">
    <location>
        <begin position="28"/>
        <end position="38"/>
    </location>
</feature>
<evidence type="ECO:0000313" key="3">
    <source>
        <dbReference type="Proteomes" id="UP001497392"/>
    </source>
</evidence>
<gene>
    <name evidence="2" type="primary">g2288</name>
    <name evidence="2" type="ORF">VP750_LOCUS1961</name>
</gene>
<evidence type="ECO:0000256" key="1">
    <source>
        <dbReference type="SAM" id="MobiDB-lite"/>
    </source>
</evidence>
<comment type="caution">
    <text evidence="2">The sequence shown here is derived from an EMBL/GenBank/DDBJ whole genome shotgun (WGS) entry which is preliminary data.</text>
</comment>
<dbReference type="EMBL" id="CAXHTA020000003">
    <property type="protein sequence ID" value="CAL5220302.1"/>
    <property type="molecule type" value="Genomic_DNA"/>
</dbReference>
<keyword evidence="3" id="KW-1185">Reference proteome</keyword>